<protein>
    <submittedName>
        <fullName evidence="2">Uncharacterized protein</fullName>
    </submittedName>
</protein>
<dbReference type="EMBL" id="JH793623">
    <property type="protein sequence ID" value="ELQ33688.1"/>
    <property type="molecule type" value="Genomic_DNA"/>
</dbReference>
<reference evidence="2" key="1">
    <citation type="journal article" date="2012" name="PLoS Genet.">
        <title>Comparative analysis of the genomes of two field isolates of the rice blast fungus Magnaporthe oryzae.</title>
        <authorList>
            <person name="Xue M."/>
            <person name="Yang J."/>
            <person name="Li Z."/>
            <person name="Hu S."/>
            <person name="Yao N."/>
            <person name="Dean R.A."/>
            <person name="Zhao W."/>
            <person name="Shen M."/>
            <person name="Zhang H."/>
            <person name="Li C."/>
            <person name="Liu L."/>
            <person name="Cao L."/>
            <person name="Xu X."/>
            <person name="Xing Y."/>
            <person name="Hsiang T."/>
            <person name="Zhang Z."/>
            <person name="Xu J.R."/>
            <person name="Peng Y.L."/>
        </authorList>
    </citation>
    <scope>NUCLEOTIDE SEQUENCE</scope>
    <source>
        <strain evidence="2">Y34</strain>
    </source>
</reference>
<evidence type="ECO:0000313" key="2">
    <source>
        <dbReference type="EMBL" id="ELQ33688.1"/>
    </source>
</evidence>
<dbReference type="Proteomes" id="UP000011086">
    <property type="component" value="Unassembled WGS sequence"/>
</dbReference>
<accession>A0AA97NNW4</accession>
<dbReference type="AlphaFoldDB" id="A0AA97NNW4"/>
<gene>
    <name evidence="2" type="ORF">OOU_Y34scaffold00902g4</name>
</gene>
<name>A0AA97NNW4_PYRO3</name>
<sequence length="389" mass="41933">MSPLRGLLVKSSSIENCKSTNKAQQPLAIESVCPADPGGELRYANKDLRRATRLFNVTENDVIYGRFPATQNSAYGSRALTLWIVNSASIFGLPTTNQLYANFTPGTIGDYPYSRLKDPNIDLFQLLISLYTAHAAADIKHVRVIQARTLTSGPEFTGEAVSLKGISKYHLLVQQQLAMLPNSRDRYKGTTPGAHNHGHEAKGGGWWSGHSPFEVCDSAHRVASSCCCPRPLTAAAIVVAAEAAVEEKGIRRPQPEKIQNSTLERRGSHNYAIHAWVRTMVKDGTAASPCNTAAFLRCRGSSRIPSGAESRRGAMCGALSRQTYKAYVQSPVAYHLNEGCDNQNYKTNSDPSDDTPHGFRSDIGASAVNNAVSLEQLAAASVAGLSSLG</sequence>
<proteinExistence type="predicted"/>
<organism evidence="2">
    <name type="scientific">Pyricularia oryzae (strain Y34)</name>
    <name type="common">Rice blast fungus</name>
    <name type="synonym">Magnaporthe oryzae</name>
    <dbReference type="NCBI Taxonomy" id="1143189"/>
    <lineage>
        <taxon>Eukaryota</taxon>
        <taxon>Fungi</taxon>
        <taxon>Dikarya</taxon>
        <taxon>Ascomycota</taxon>
        <taxon>Pezizomycotina</taxon>
        <taxon>Sordariomycetes</taxon>
        <taxon>Sordariomycetidae</taxon>
        <taxon>Magnaporthales</taxon>
        <taxon>Pyriculariaceae</taxon>
        <taxon>Pyricularia</taxon>
    </lineage>
</organism>
<feature type="region of interest" description="Disordered" evidence="1">
    <location>
        <begin position="343"/>
        <end position="362"/>
    </location>
</feature>
<evidence type="ECO:0000256" key="1">
    <source>
        <dbReference type="SAM" id="MobiDB-lite"/>
    </source>
</evidence>